<comment type="caution">
    <text evidence="1">The sequence shown here is derived from an EMBL/GenBank/DDBJ whole genome shotgun (WGS) entry which is preliminary data.</text>
</comment>
<dbReference type="Proteomes" id="UP001271274">
    <property type="component" value="Unassembled WGS sequence"/>
</dbReference>
<evidence type="ECO:0000313" key="2">
    <source>
        <dbReference type="Proteomes" id="UP001271274"/>
    </source>
</evidence>
<sequence>MTETRERPYRCTCHSEAERPSRLMCQHGTRAELIALLREMATGWHHLCKDALAAQAADAAEGLAAGSFSVKVGHTVYSVNEKA</sequence>
<organism evidence="1 2">
    <name type="scientific">Streptomyces europaeiscabiei</name>
    <dbReference type="NCBI Taxonomy" id="146819"/>
    <lineage>
        <taxon>Bacteria</taxon>
        <taxon>Bacillati</taxon>
        <taxon>Actinomycetota</taxon>
        <taxon>Actinomycetes</taxon>
        <taxon>Kitasatosporales</taxon>
        <taxon>Streptomycetaceae</taxon>
        <taxon>Streptomyces</taxon>
    </lineage>
</organism>
<gene>
    <name evidence="1" type="ORF">PV662_01335</name>
</gene>
<reference evidence="1 2" key="1">
    <citation type="journal article" date="2023" name="Microb. Genom.">
        <title>Mesoterricola silvestris gen. nov., sp. nov., Mesoterricola sediminis sp. nov., Geothrix oryzae sp. nov., Geothrix edaphica sp. nov., Geothrix rubra sp. nov., and Geothrix limicola sp. nov., six novel members of Acidobacteriota isolated from soils.</title>
        <authorList>
            <person name="Weisberg A.J."/>
            <person name="Pearce E."/>
            <person name="Kramer C.G."/>
            <person name="Chang J.H."/>
            <person name="Clarke C.R."/>
        </authorList>
    </citation>
    <scope>NUCLEOTIDE SEQUENCE [LARGE SCALE GENOMIC DNA]</scope>
    <source>
        <strain evidence="1 2">ID09-01A</strain>
    </source>
</reference>
<protein>
    <submittedName>
        <fullName evidence="1">Uncharacterized protein</fullName>
    </submittedName>
</protein>
<dbReference type="EMBL" id="JARAYU010000001">
    <property type="protein sequence ID" value="MDX3698417.1"/>
    <property type="molecule type" value="Genomic_DNA"/>
</dbReference>
<accession>A0ABU4N890</accession>
<proteinExistence type="predicted"/>
<evidence type="ECO:0000313" key="1">
    <source>
        <dbReference type="EMBL" id="MDX3698417.1"/>
    </source>
</evidence>
<keyword evidence="2" id="KW-1185">Reference proteome</keyword>
<name>A0ABU4N890_9ACTN</name>
<dbReference type="RefSeq" id="WP_319061383.1">
    <property type="nucleotide sequence ID" value="NZ_JARAYT010000001.1"/>
</dbReference>